<protein>
    <recommendedName>
        <fullName evidence="9">7-carboxy-7-deazaguanine synthase</fullName>
        <shortName evidence="9">CDG synthase</shortName>
        <ecNumber evidence="9">4.3.99.3</ecNumber>
    </recommendedName>
    <alternativeName>
        <fullName evidence="9">Queuosine biosynthesis protein QueE</fullName>
    </alternativeName>
</protein>
<dbReference type="GO" id="GO:0051539">
    <property type="term" value="F:4 iron, 4 sulfur cluster binding"/>
    <property type="evidence" value="ECO:0007669"/>
    <property type="project" value="UniProtKB-UniRule"/>
</dbReference>
<evidence type="ECO:0000256" key="7">
    <source>
        <dbReference type="ARBA" id="ARBA00023014"/>
    </source>
</evidence>
<comment type="similarity">
    <text evidence="9">Belongs to the radical SAM superfamily. 7-carboxy-7-deazaguanine synthase family.</text>
</comment>
<feature type="binding site" evidence="9">
    <location>
        <begin position="51"/>
        <end position="53"/>
    </location>
    <ligand>
        <name>S-adenosyl-L-methionine</name>
        <dbReference type="ChEBI" id="CHEBI:59789"/>
    </ligand>
</feature>
<feature type="binding site" evidence="9">
    <location>
        <position position="52"/>
    </location>
    <ligand>
        <name>[4Fe-4S] cluster</name>
        <dbReference type="ChEBI" id="CHEBI:49883"/>
        <note>4Fe-4S-S-AdoMet</note>
    </ligand>
</feature>
<dbReference type="AlphaFoldDB" id="Q1N1N5"/>
<dbReference type="GO" id="GO:0016840">
    <property type="term" value="F:carbon-nitrogen lyase activity"/>
    <property type="evidence" value="ECO:0007669"/>
    <property type="project" value="UniProtKB-UniRule"/>
</dbReference>
<dbReference type="InterPro" id="IPR030977">
    <property type="entry name" value="QueE_Cx14CxxC"/>
</dbReference>
<dbReference type="HAMAP" id="MF_00917">
    <property type="entry name" value="QueE"/>
    <property type="match status" value="1"/>
</dbReference>
<accession>Q1N1N5</accession>
<keyword evidence="4 9" id="KW-0671">Queuosine biosynthesis</keyword>
<dbReference type="Gene3D" id="3.20.20.70">
    <property type="entry name" value="Aldolase class I"/>
    <property type="match status" value="1"/>
</dbReference>
<evidence type="ECO:0000313" key="10">
    <source>
        <dbReference type="EMBL" id="EAT12246.1"/>
    </source>
</evidence>
<evidence type="ECO:0000256" key="1">
    <source>
        <dbReference type="ARBA" id="ARBA00022485"/>
    </source>
</evidence>
<dbReference type="NCBIfam" id="TIGR04508">
    <property type="entry name" value="queE_Cx14CxxC"/>
    <property type="match status" value="1"/>
</dbReference>
<proteinExistence type="inferred from homology"/>
<evidence type="ECO:0000256" key="3">
    <source>
        <dbReference type="ARBA" id="ARBA00022723"/>
    </source>
</evidence>
<comment type="cofactor">
    <cofactor evidence="9">
        <name>S-adenosyl-L-methionine</name>
        <dbReference type="ChEBI" id="CHEBI:59789"/>
    </cofactor>
    <text evidence="9">Binds 1 S-adenosyl-L-methionine per subunit.</text>
</comment>
<comment type="caution">
    <text evidence="10">The sequence shown here is derived from an EMBL/GenBank/DDBJ whole genome shotgun (WGS) entry which is preliminary data.</text>
</comment>
<comment type="subunit">
    <text evidence="9">Homodimer.</text>
</comment>
<evidence type="ECO:0000256" key="6">
    <source>
        <dbReference type="ARBA" id="ARBA00023004"/>
    </source>
</evidence>
<keyword evidence="2 9" id="KW-0949">S-adenosyl-L-methionine</keyword>
<dbReference type="HOGENOM" id="CLU_066739_0_1_6"/>
<dbReference type="GO" id="GO:1904047">
    <property type="term" value="F:S-adenosyl-L-methionine binding"/>
    <property type="evidence" value="ECO:0007669"/>
    <property type="project" value="UniProtKB-UniRule"/>
</dbReference>
<keyword evidence="3 9" id="KW-0479">Metal-binding</keyword>
<dbReference type="EC" id="4.3.99.3" evidence="9"/>
<dbReference type="RefSeq" id="WP_007016342.1">
    <property type="nucleotide sequence ID" value="NZ_AAQH01000009.1"/>
</dbReference>
<dbReference type="STRING" id="207949.RED65_04450"/>
<evidence type="ECO:0000256" key="4">
    <source>
        <dbReference type="ARBA" id="ARBA00022785"/>
    </source>
</evidence>
<reference evidence="10 11" key="1">
    <citation type="submission" date="2006-03" db="EMBL/GenBank/DDBJ databases">
        <authorList>
            <person name="Pinhassi J."/>
            <person name="Pedros-Alio C."/>
            <person name="Ferriera S."/>
            <person name="Johnson J."/>
            <person name="Kravitz S."/>
            <person name="Halpern A."/>
            <person name="Remington K."/>
            <person name="Beeson K."/>
            <person name="Tran B."/>
            <person name="Rogers Y.-H."/>
            <person name="Friedman R."/>
            <person name="Venter J.C."/>
        </authorList>
    </citation>
    <scope>NUCLEOTIDE SEQUENCE [LARGE SCALE GENOMIC DNA]</scope>
    <source>
        <strain evidence="10 11">RED65</strain>
    </source>
</reference>
<dbReference type="InterPro" id="IPR013785">
    <property type="entry name" value="Aldolase_TIM"/>
</dbReference>
<keyword evidence="6 9" id="KW-0408">Iron</keyword>
<dbReference type="SFLD" id="SFLDF00376">
    <property type="entry name" value="7-carboxy-7-deazaguanine_synth"/>
    <property type="match status" value="1"/>
</dbReference>
<dbReference type="PANTHER" id="PTHR42836:SF1">
    <property type="entry name" value="7-CARBOXY-7-DEAZAGUANINE SYNTHASE"/>
    <property type="match status" value="1"/>
</dbReference>
<dbReference type="SFLD" id="SFLDS00029">
    <property type="entry name" value="Radical_SAM"/>
    <property type="match status" value="1"/>
</dbReference>
<name>Q1N1N5_9GAMM</name>
<dbReference type="GO" id="GO:0008616">
    <property type="term" value="P:tRNA queuosine(34) biosynthetic process"/>
    <property type="evidence" value="ECO:0007669"/>
    <property type="project" value="UniProtKB-UniRule"/>
</dbReference>
<comment type="catalytic activity">
    <reaction evidence="9">
        <text>6-carboxy-5,6,7,8-tetrahydropterin + H(+) = 7-carboxy-7-carbaguanine + NH4(+)</text>
        <dbReference type="Rhea" id="RHEA:27974"/>
        <dbReference type="ChEBI" id="CHEBI:15378"/>
        <dbReference type="ChEBI" id="CHEBI:28938"/>
        <dbReference type="ChEBI" id="CHEBI:61032"/>
        <dbReference type="ChEBI" id="CHEBI:61036"/>
        <dbReference type="EC" id="4.3.99.3"/>
    </reaction>
</comment>
<evidence type="ECO:0000256" key="8">
    <source>
        <dbReference type="ARBA" id="ARBA00023239"/>
    </source>
</evidence>
<comment type="caution">
    <text evidence="9">Lacks conserved residue(s) required for the propagation of feature annotation.</text>
</comment>
<comment type="function">
    <text evidence="9">Catalyzes the complex heterocyclic radical-mediated conversion of 6-carboxy-5,6,7,8-tetrahydropterin (CPH4) to 7-carboxy-7-deazaguanine (CDG), a step common to the biosynthetic pathways of all 7-deazapurine-containing compounds.</text>
</comment>
<feature type="binding site" evidence="9">
    <location>
        <position position="96"/>
    </location>
    <ligand>
        <name>substrate</name>
    </ligand>
</feature>
<keyword evidence="7 9" id="KW-0411">Iron-sulfur</keyword>
<feature type="binding site" evidence="9">
    <location>
        <position position="98"/>
    </location>
    <ligand>
        <name>S-adenosyl-L-methionine</name>
        <dbReference type="ChEBI" id="CHEBI:59789"/>
    </ligand>
</feature>
<feature type="binding site" evidence="9">
    <location>
        <position position="54"/>
    </location>
    <ligand>
        <name>Mg(2+)</name>
        <dbReference type="ChEBI" id="CHEBI:18420"/>
    </ligand>
</feature>
<dbReference type="GO" id="GO:0000287">
    <property type="term" value="F:magnesium ion binding"/>
    <property type="evidence" value="ECO:0007669"/>
    <property type="project" value="UniProtKB-UniRule"/>
</dbReference>
<keyword evidence="5 9" id="KW-0460">Magnesium</keyword>
<evidence type="ECO:0000256" key="2">
    <source>
        <dbReference type="ARBA" id="ARBA00022691"/>
    </source>
</evidence>
<keyword evidence="11" id="KW-1185">Reference proteome</keyword>
<keyword evidence="1 9" id="KW-0004">4Fe-4S</keyword>
<evidence type="ECO:0000256" key="9">
    <source>
        <dbReference type="HAMAP-Rule" id="MF_00917"/>
    </source>
</evidence>
<dbReference type="EMBL" id="AAQH01000009">
    <property type="protein sequence ID" value="EAT12246.1"/>
    <property type="molecule type" value="Genomic_DNA"/>
</dbReference>
<dbReference type="PANTHER" id="PTHR42836">
    <property type="entry name" value="7-CARBOXY-7-DEAZAGUANINE SYNTHASE"/>
    <property type="match status" value="1"/>
</dbReference>
<dbReference type="InterPro" id="IPR024924">
    <property type="entry name" value="7-CO-7-deazaguanine_synth-like"/>
</dbReference>
<feature type="binding site" evidence="9">
    <location>
        <begin position="15"/>
        <end position="17"/>
    </location>
    <ligand>
        <name>substrate</name>
    </ligand>
</feature>
<comment type="cofactor">
    <cofactor evidence="9">
        <name>Mg(2+)</name>
        <dbReference type="ChEBI" id="CHEBI:18420"/>
    </cofactor>
</comment>
<keyword evidence="8 9" id="KW-0456">Lyase</keyword>
<feature type="binding site" evidence="9">
    <location>
        <begin position="139"/>
        <end position="141"/>
    </location>
    <ligand>
        <name>S-adenosyl-L-methionine</name>
        <dbReference type="ChEBI" id="CHEBI:59789"/>
    </ligand>
</feature>
<dbReference type="UniPathway" id="UPA00391"/>
<evidence type="ECO:0000313" key="11">
    <source>
        <dbReference type="Proteomes" id="UP000004263"/>
    </source>
</evidence>
<evidence type="ECO:0000256" key="5">
    <source>
        <dbReference type="ARBA" id="ARBA00022842"/>
    </source>
</evidence>
<comment type="cofactor">
    <cofactor evidence="9">
        <name>[4Fe-4S] cluster</name>
        <dbReference type="ChEBI" id="CHEBI:49883"/>
    </cofactor>
    <text evidence="9">Binds 1 [4Fe-4S] cluster. The cluster is coordinated with 3 cysteines and an exchangeable S-adenosyl-L-methionine.</text>
</comment>
<dbReference type="Proteomes" id="UP000004263">
    <property type="component" value="Unassembled WGS sequence"/>
</dbReference>
<sequence length="223" mass="24357">MAKSGFNVKEAFYTLQGEGARAGRASVFIRFSKCNLWNGKESGRGAAVCQFCDTDIVGTDGQNGGTYNQQALVELALSLWPQLTDDTKSKPYVVFTGGEPALQLTESLVSDFQQAGFECAVESNGTLPLPTNLDWVCISPKGTSEIVVKQCDELKLVYPQVDLSPDAVSGISASYFYLSPMADYGEQNSGMIIRENMQAATQYCLDHPQWRMSLQTHKLLGID</sequence>
<gene>
    <name evidence="9" type="primary">queE</name>
    <name evidence="10" type="ORF">RED65_04450</name>
</gene>
<dbReference type="OrthoDB" id="9792276at2"/>
<feature type="binding site" evidence="9">
    <location>
        <position position="30"/>
    </location>
    <ligand>
        <name>substrate</name>
    </ligand>
</feature>
<feature type="binding site" evidence="9">
    <location>
        <position position="34"/>
    </location>
    <ligand>
        <name>[4Fe-4S] cluster</name>
        <dbReference type="ChEBI" id="CHEBI:49883"/>
        <note>4Fe-4S-S-AdoMet</note>
    </ligand>
</feature>
<dbReference type="InterPro" id="IPR007197">
    <property type="entry name" value="rSAM"/>
</dbReference>
<organism evidence="10 11">
    <name type="scientific">Bermanella marisrubri</name>
    <dbReference type="NCBI Taxonomy" id="207949"/>
    <lineage>
        <taxon>Bacteria</taxon>
        <taxon>Pseudomonadati</taxon>
        <taxon>Pseudomonadota</taxon>
        <taxon>Gammaproteobacteria</taxon>
        <taxon>Oceanospirillales</taxon>
        <taxon>Oceanospirillaceae</taxon>
        <taxon>Bermanella</taxon>
    </lineage>
</organism>
<feature type="binding site" evidence="9">
    <location>
        <position position="49"/>
    </location>
    <ligand>
        <name>[4Fe-4S] cluster</name>
        <dbReference type="ChEBI" id="CHEBI:49883"/>
        <note>4Fe-4S-S-AdoMet</note>
    </ligand>
</feature>
<comment type="pathway">
    <text evidence="9">Purine metabolism; 7-cyano-7-deazaguanine biosynthesis.</text>
</comment>